<dbReference type="Gene3D" id="3.30.300.30">
    <property type="match status" value="1"/>
</dbReference>
<dbReference type="SUPFAM" id="SSF52777">
    <property type="entry name" value="CoA-dependent acyltransferases"/>
    <property type="match status" value="1"/>
</dbReference>
<gene>
    <name evidence="6" type="ORF">DFR58_11155</name>
</gene>
<evidence type="ECO:0000256" key="2">
    <source>
        <dbReference type="ARBA" id="ARBA00022450"/>
    </source>
</evidence>
<organism evidence="6 7">
    <name type="scientific">Anaerobacterium chartisolvens</name>
    <dbReference type="NCBI Taxonomy" id="1297424"/>
    <lineage>
        <taxon>Bacteria</taxon>
        <taxon>Bacillati</taxon>
        <taxon>Bacillota</taxon>
        <taxon>Clostridia</taxon>
        <taxon>Eubacteriales</taxon>
        <taxon>Oscillospiraceae</taxon>
        <taxon>Anaerobacterium</taxon>
    </lineage>
</organism>
<dbReference type="SMART" id="SM00823">
    <property type="entry name" value="PKS_PP"/>
    <property type="match status" value="1"/>
</dbReference>
<dbReference type="GO" id="GO:0031177">
    <property type="term" value="F:phosphopantetheine binding"/>
    <property type="evidence" value="ECO:0007669"/>
    <property type="project" value="InterPro"/>
</dbReference>
<dbReference type="GO" id="GO:0043041">
    <property type="term" value="P:amino acid activation for nonribosomal peptide biosynthetic process"/>
    <property type="evidence" value="ECO:0007669"/>
    <property type="project" value="TreeGrafter"/>
</dbReference>
<dbReference type="InterPro" id="IPR010071">
    <property type="entry name" value="AA_adenyl_dom"/>
</dbReference>
<dbReference type="InterPro" id="IPR036736">
    <property type="entry name" value="ACP-like_sf"/>
</dbReference>
<dbReference type="AlphaFoldDB" id="A0A369B4D8"/>
<dbReference type="Gene3D" id="3.30.559.30">
    <property type="entry name" value="Nonribosomal peptide synthetase, condensation domain"/>
    <property type="match status" value="1"/>
</dbReference>
<keyword evidence="2" id="KW-0596">Phosphopantetheine</keyword>
<dbReference type="PANTHER" id="PTHR45527">
    <property type="entry name" value="NONRIBOSOMAL PEPTIDE SYNTHETASE"/>
    <property type="match status" value="1"/>
</dbReference>
<dbReference type="FunFam" id="3.40.50.980:FF:000001">
    <property type="entry name" value="Non-ribosomal peptide synthetase"/>
    <property type="match status" value="1"/>
</dbReference>
<dbReference type="SUPFAM" id="SSF56801">
    <property type="entry name" value="Acetyl-CoA synthetase-like"/>
    <property type="match status" value="1"/>
</dbReference>
<dbReference type="InterPro" id="IPR020459">
    <property type="entry name" value="AMP-binding"/>
</dbReference>
<evidence type="ECO:0000259" key="5">
    <source>
        <dbReference type="PROSITE" id="PS50075"/>
    </source>
</evidence>
<dbReference type="InterPro" id="IPR009081">
    <property type="entry name" value="PP-bd_ACP"/>
</dbReference>
<dbReference type="PROSITE" id="PS00455">
    <property type="entry name" value="AMP_BINDING"/>
    <property type="match status" value="1"/>
</dbReference>
<proteinExistence type="inferred from homology"/>
<dbReference type="InterPro" id="IPR025110">
    <property type="entry name" value="AMP-bd_C"/>
</dbReference>
<dbReference type="Gene3D" id="2.30.38.10">
    <property type="entry name" value="Luciferase, Domain 3"/>
    <property type="match status" value="1"/>
</dbReference>
<dbReference type="PRINTS" id="PR00154">
    <property type="entry name" value="AMPBINDING"/>
</dbReference>
<comment type="similarity">
    <text evidence="1">Belongs to the ATP-dependent AMP-binding enzyme family.</text>
</comment>
<dbReference type="FunFam" id="3.30.300.30:FF:000010">
    <property type="entry name" value="Enterobactin synthetase component F"/>
    <property type="match status" value="1"/>
</dbReference>
<evidence type="ECO:0000313" key="7">
    <source>
        <dbReference type="Proteomes" id="UP000253034"/>
    </source>
</evidence>
<dbReference type="EMBL" id="QPJT01000011">
    <property type="protein sequence ID" value="RCX16311.1"/>
    <property type="molecule type" value="Genomic_DNA"/>
</dbReference>
<feature type="domain" description="Carrier" evidence="5">
    <location>
        <begin position="558"/>
        <end position="633"/>
    </location>
</feature>
<accession>A0A369B4D8</accession>
<dbReference type="Pfam" id="PF13193">
    <property type="entry name" value="AMP-binding_C"/>
    <property type="match status" value="1"/>
</dbReference>
<feature type="region of interest" description="Disordered" evidence="4">
    <location>
        <begin position="532"/>
        <end position="558"/>
    </location>
</feature>
<evidence type="ECO:0000256" key="3">
    <source>
        <dbReference type="ARBA" id="ARBA00022553"/>
    </source>
</evidence>
<dbReference type="Pfam" id="PF00550">
    <property type="entry name" value="PP-binding"/>
    <property type="match status" value="1"/>
</dbReference>
<evidence type="ECO:0000256" key="1">
    <source>
        <dbReference type="ARBA" id="ARBA00006432"/>
    </source>
</evidence>
<dbReference type="Pfam" id="PF00501">
    <property type="entry name" value="AMP-binding"/>
    <property type="match status" value="1"/>
</dbReference>
<dbReference type="InterPro" id="IPR020845">
    <property type="entry name" value="AMP-binding_CS"/>
</dbReference>
<dbReference type="Proteomes" id="UP000253034">
    <property type="component" value="Unassembled WGS sequence"/>
</dbReference>
<dbReference type="GO" id="GO:0005737">
    <property type="term" value="C:cytoplasm"/>
    <property type="evidence" value="ECO:0007669"/>
    <property type="project" value="TreeGrafter"/>
</dbReference>
<dbReference type="NCBIfam" id="TIGR01733">
    <property type="entry name" value="AA-adenyl-dom"/>
    <property type="match status" value="1"/>
</dbReference>
<protein>
    <submittedName>
        <fullName evidence="6">Amino acid adenylation domain-containing protein</fullName>
    </submittedName>
</protein>
<reference evidence="6 7" key="1">
    <citation type="submission" date="2018-07" db="EMBL/GenBank/DDBJ databases">
        <title>Genomic Encyclopedia of Type Strains, Phase IV (KMG-IV): sequencing the most valuable type-strain genomes for metagenomic binning, comparative biology and taxonomic classification.</title>
        <authorList>
            <person name="Goeker M."/>
        </authorList>
    </citation>
    <scope>NUCLEOTIDE SEQUENCE [LARGE SCALE GENOMIC DNA]</scope>
    <source>
        <strain evidence="6 7">DSM 27016</strain>
    </source>
</reference>
<dbReference type="Gene3D" id="1.10.1200.10">
    <property type="entry name" value="ACP-like"/>
    <property type="match status" value="1"/>
</dbReference>
<dbReference type="GO" id="GO:0044550">
    <property type="term" value="P:secondary metabolite biosynthetic process"/>
    <property type="evidence" value="ECO:0007669"/>
    <property type="project" value="UniProtKB-ARBA"/>
</dbReference>
<dbReference type="SUPFAM" id="SSF47336">
    <property type="entry name" value="ACP-like"/>
    <property type="match status" value="1"/>
</dbReference>
<dbReference type="InterPro" id="IPR045851">
    <property type="entry name" value="AMP-bd_C_sf"/>
</dbReference>
<dbReference type="InterPro" id="IPR020806">
    <property type="entry name" value="PKS_PP-bd"/>
</dbReference>
<name>A0A369B4D8_9FIRM</name>
<keyword evidence="7" id="KW-1185">Reference proteome</keyword>
<dbReference type="InterPro" id="IPR000873">
    <property type="entry name" value="AMP-dep_synth/lig_dom"/>
</dbReference>
<evidence type="ECO:0000256" key="4">
    <source>
        <dbReference type="SAM" id="MobiDB-lite"/>
    </source>
</evidence>
<dbReference type="PROSITE" id="PS50075">
    <property type="entry name" value="CARRIER"/>
    <property type="match status" value="1"/>
</dbReference>
<dbReference type="OrthoDB" id="51171at2"/>
<dbReference type="CDD" id="cd05930">
    <property type="entry name" value="A_NRPS"/>
    <property type="match status" value="1"/>
</dbReference>
<dbReference type="FunFam" id="3.40.50.12780:FF:000012">
    <property type="entry name" value="Non-ribosomal peptide synthetase"/>
    <property type="match status" value="1"/>
</dbReference>
<dbReference type="Gene3D" id="3.40.50.980">
    <property type="match status" value="2"/>
</dbReference>
<evidence type="ECO:0000313" key="6">
    <source>
        <dbReference type="EMBL" id="RCX16311.1"/>
    </source>
</evidence>
<keyword evidence="3" id="KW-0597">Phosphoprotein</keyword>
<comment type="caution">
    <text evidence="6">The sequence shown here is derived from an EMBL/GenBank/DDBJ whole genome shotgun (WGS) entry which is preliminary data.</text>
</comment>
<feature type="compositionally biased region" description="Polar residues" evidence="4">
    <location>
        <begin position="544"/>
        <end position="558"/>
    </location>
</feature>
<dbReference type="PANTHER" id="PTHR45527:SF1">
    <property type="entry name" value="FATTY ACID SYNTHASE"/>
    <property type="match status" value="1"/>
</dbReference>
<sequence length="832" mass="92993">MIPCVLTPLPPLFSKEGEIAAYRNEELQLNLNEKDILSMYSRLNDTDLEYDRDKTLAELFECQVRSTPDSIAVVFEDKTVTYSQLNIKANKLAWKLRDMGIGRGSLVAVILNRSIELFAAILGVLKSGAAYIPIDPDYPPERVRYMLSFSNAALVISSQNISEGTDLHGNVLNADDTALEGQKEINPPVLNGPEDLAYVIFTSGSTGKPKGVMIEQRAVNNFFAGITRLIDFNPSKKILGLTTVSFDIFVLETFLPLFTGARIILANERQQMDSKLLSSLIVTHRVDMLQITPSRLQMLMSHPKSREALSCVKEIMVGGEAFVKKLLPELQKFSSLRIFNMYGPTETTVWSTVMELTNREKITIGRPIANTQVYILNDRNIPAGIGEPGELCISGDGLARGYLNDREKTDESFIESPFKEGTRLYRTGDLARLLPDGDIEVIGRNDSQVKIRGYRIEIKEIEEALGKYEGITGCAVLALDDKMGYKYLAAYYTSNGELDKSGIREELHGVLPSYMVPSVFIRIDEFPMTPNGKLDRKALPSPEGFNNETSSDNTQKVSVDNEVQREILKVWMELLPAKSIGINDNFFDIGGNSMQLVIMSNMINEVYEDKVEVADIFANPTIKRLAGFIESKYQNNDEPLYEAPVIEFPDAFMQDSYEDSIKLCLNVDENKIRGFEEISLSYEITNEILFAAMFLFLISQITNQKAFSVASILTGENAIRNISLDFNGIEDLAEVLMQMKGITERYSGCLSYPVEQVRELGKGINNTPASVLVAVGGTQTKGLENVFDLIFQIDNKDGAPVFLLEYNASVFKQSKIKKILSNYQELIEMLVD</sequence>